<dbReference type="Gene3D" id="2.60.40.200">
    <property type="entry name" value="Superoxide dismutase, copper/zinc binding domain"/>
    <property type="match status" value="1"/>
</dbReference>
<gene>
    <name evidence="5" type="primary">sodC1</name>
    <name evidence="5" type="ORF">AMPC_29070</name>
</gene>
<dbReference type="SUPFAM" id="SSF49329">
    <property type="entry name" value="Cu,Zn superoxide dismutase-like"/>
    <property type="match status" value="1"/>
</dbReference>
<name>A0ABM7XD40_9BACT</name>
<dbReference type="InterPro" id="IPR001424">
    <property type="entry name" value="SOD_Cu_Zn_dom"/>
</dbReference>
<evidence type="ECO:0000256" key="2">
    <source>
        <dbReference type="RuleBase" id="RU000393"/>
    </source>
</evidence>
<evidence type="ECO:0000313" key="6">
    <source>
        <dbReference type="Proteomes" id="UP001162734"/>
    </source>
</evidence>
<dbReference type="CDD" id="cd00305">
    <property type="entry name" value="Cu-Zn_Superoxide_Dismutase"/>
    <property type="match status" value="1"/>
</dbReference>
<feature type="domain" description="Superoxide dismutase copper/zinc binding" evidence="4">
    <location>
        <begin position="41"/>
        <end position="171"/>
    </location>
</feature>
<organism evidence="5 6">
    <name type="scientific">Anaeromyxobacter paludicola</name>
    <dbReference type="NCBI Taxonomy" id="2918171"/>
    <lineage>
        <taxon>Bacteria</taxon>
        <taxon>Pseudomonadati</taxon>
        <taxon>Myxococcota</taxon>
        <taxon>Myxococcia</taxon>
        <taxon>Myxococcales</taxon>
        <taxon>Cystobacterineae</taxon>
        <taxon>Anaeromyxobacteraceae</taxon>
        <taxon>Anaeromyxobacter</taxon>
    </lineage>
</organism>
<evidence type="ECO:0000256" key="1">
    <source>
        <dbReference type="ARBA" id="ARBA00010457"/>
    </source>
</evidence>
<keyword evidence="2" id="KW-0186">Copper</keyword>
<dbReference type="PROSITE" id="PS00332">
    <property type="entry name" value="SOD_CU_ZN_2"/>
    <property type="match status" value="1"/>
</dbReference>
<comment type="catalytic activity">
    <reaction evidence="2">
        <text>2 superoxide + 2 H(+) = H2O2 + O2</text>
        <dbReference type="Rhea" id="RHEA:20696"/>
        <dbReference type="ChEBI" id="CHEBI:15378"/>
        <dbReference type="ChEBI" id="CHEBI:15379"/>
        <dbReference type="ChEBI" id="CHEBI:16240"/>
        <dbReference type="ChEBI" id="CHEBI:18421"/>
        <dbReference type="EC" id="1.15.1.1"/>
    </reaction>
</comment>
<dbReference type="InterPro" id="IPR036423">
    <property type="entry name" value="SOD-like_Cu/Zn_dom_sf"/>
</dbReference>
<evidence type="ECO:0000313" key="5">
    <source>
        <dbReference type="EMBL" id="BDG09794.1"/>
    </source>
</evidence>
<keyword evidence="6" id="KW-1185">Reference proteome</keyword>
<protein>
    <recommendedName>
        <fullName evidence="2">Superoxide dismutase [Cu-Zn]</fullName>
        <ecNumber evidence="2">1.15.1.1</ecNumber>
    </recommendedName>
</protein>
<keyword evidence="3" id="KW-0732">Signal</keyword>
<dbReference type="Proteomes" id="UP001162734">
    <property type="component" value="Chromosome"/>
</dbReference>
<dbReference type="Pfam" id="PF00080">
    <property type="entry name" value="Sod_Cu"/>
    <property type="match status" value="1"/>
</dbReference>
<evidence type="ECO:0000259" key="4">
    <source>
        <dbReference type="Pfam" id="PF00080"/>
    </source>
</evidence>
<dbReference type="EC" id="1.15.1.1" evidence="2"/>
<comment type="cofactor">
    <cofactor evidence="2">
        <name>Cu cation</name>
        <dbReference type="ChEBI" id="CHEBI:23378"/>
    </cofactor>
    <text evidence="2">Binds 1 copper ion per subunit.</text>
</comment>
<dbReference type="RefSeq" id="WP_248342178.1">
    <property type="nucleotide sequence ID" value="NZ_AP025592.1"/>
</dbReference>
<evidence type="ECO:0000256" key="3">
    <source>
        <dbReference type="SAM" id="SignalP"/>
    </source>
</evidence>
<accession>A0ABM7XD40</accession>
<comment type="function">
    <text evidence="2">Destroys radicals which are normally produced within the cells and which are toxic to biological systems.</text>
</comment>
<sequence length="177" mass="18221">MRRLALAAPLALFAAALLPRAALAEPPAHARLVDAKGQELGTAKLVEEDGGVKMELMVANLPPGKHGIHVHAVGKCDPPDFKSAGPHFNPGNKHHGLHNPQGPHAGDLANLEVKPDGRARELVTLKGVTLGGGERSLFQPGGTALVIHADPDDEKTDPAGNSGARIACGVIEKGAGQ</sequence>
<reference evidence="6" key="1">
    <citation type="journal article" date="2022" name="Int. J. Syst. Evol. Microbiol.">
        <title>Anaeromyxobacter oryzae sp. nov., Anaeromyxobacter diazotrophicus sp. nov. and Anaeromyxobacter paludicola sp. nov., isolated from paddy soils.</title>
        <authorList>
            <person name="Itoh H."/>
            <person name="Xu Z."/>
            <person name="Mise K."/>
            <person name="Masuda Y."/>
            <person name="Ushijima N."/>
            <person name="Hayakawa C."/>
            <person name="Shiratori Y."/>
            <person name="Senoo K."/>
        </authorList>
    </citation>
    <scope>NUCLEOTIDE SEQUENCE [LARGE SCALE GENOMIC DNA]</scope>
    <source>
        <strain evidence="6">Red630</strain>
    </source>
</reference>
<feature type="signal peptide" evidence="3">
    <location>
        <begin position="1"/>
        <end position="24"/>
    </location>
</feature>
<comment type="cofactor">
    <cofactor evidence="2">
        <name>Zn(2+)</name>
        <dbReference type="ChEBI" id="CHEBI:29105"/>
    </cofactor>
    <text evidence="2">Binds 1 zinc ion per subunit.</text>
</comment>
<keyword evidence="2" id="KW-0862">Zinc</keyword>
<dbReference type="InterPro" id="IPR018152">
    <property type="entry name" value="SOD_Cu/Zn_BS"/>
</dbReference>
<keyword evidence="2" id="KW-0560">Oxidoreductase</keyword>
<dbReference type="InterPro" id="IPR024134">
    <property type="entry name" value="SOD_Cu/Zn_/chaperone"/>
</dbReference>
<dbReference type="PANTHER" id="PTHR10003">
    <property type="entry name" value="SUPEROXIDE DISMUTASE CU-ZN -RELATED"/>
    <property type="match status" value="1"/>
</dbReference>
<proteinExistence type="inferred from homology"/>
<comment type="similarity">
    <text evidence="1 2">Belongs to the Cu-Zn superoxide dismutase family.</text>
</comment>
<keyword evidence="2" id="KW-0479">Metal-binding</keyword>
<dbReference type="EMBL" id="AP025592">
    <property type="protein sequence ID" value="BDG09794.1"/>
    <property type="molecule type" value="Genomic_DNA"/>
</dbReference>
<feature type="chain" id="PRO_5047045066" description="Superoxide dismutase [Cu-Zn]" evidence="3">
    <location>
        <begin position="25"/>
        <end position="177"/>
    </location>
</feature>